<keyword evidence="2" id="KW-0378">Hydrolase</keyword>
<dbReference type="Proteomes" id="UP000054977">
    <property type="component" value="Unassembled WGS sequence"/>
</dbReference>
<dbReference type="Pfam" id="PF00561">
    <property type="entry name" value="Abhydrolase_1"/>
    <property type="match status" value="1"/>
</dbReference>
<evidence type="ECO:0000313" key="3">
    <source>
        <dbReference type="Proteomes" id="UP000054977"/>
    </source>
</evidence>
<evidence type="ECO:0000259" key="1">
    <source>
        <dbReference type="Pfam" id="PF00561"/>
    </source>
</evidence>
<name>A0A158J879_9BURK</name>
<organism evidence="2 3">
    <name type="scientific">Caballeronia humi</name>
    <dbReference type="NCBI Taxonomy" id="326474"/>
    <lineage>
        <taxon>Bacteria</taxon>
        <taxon>Pseudomonadati</taxon>
        <taxon>Pseudomonadota</taxon>
        <taxon>Betaproteobacteria</taxon>
        <taxon>Burkholderiales</taxon>
        <taxon>Burkholderiaceae</taxon>
        <taxon>Caballeronia</taxon>
    </lineage>
</organism>
<evidence type="ECO:0000313" key="2">
    <source>
        <dbReference type="EMBL" id="SAL65036.1"/>
    </source>
</evidence>
<keyword evidence="3" id="KW-1185">Reference proteome</keyword>
<dbReference type="SUPFAM" id="SSF53474">
    <property type="entry name" value="alpha/beta-Hydrolases"/>
    <property type="match status" value="1"/>
</dbReference>
<reference evidence="2" key="1">
    <citation type="submission" date="2016-01" db="EMBL/GenBank/DDBJ databases">
        <authorList>
            <person name="Peeters C."/>
        </authorList>
    </citation>
    <scope>NUCLEOTIDE SEQUENCE [LARGE SCALE GENOMIC DNA]</scope>
    <source>
        <strain evidence="2">LMG 22934</strain>
    </source>
</reference>
<comment type="caution">
    <text evidence="2">The sequence shown here is derived from an EMBL/GenBank/DDBJ whole genome shotgun (WGS) entry which is preliminary data.</text>
</comment>
<proteinExistence type="predicted"/>
<protein>
    <submittedName>
        <fullName evidence="2">Alpha/beta hydrolase</fullName>
    </submittedName>
</protein>
<accession>A0A158J879</accession>
<feature type="domain" description="AB hydrolase-1" evidence="1">
    <location>
        <begin position="1"/>
        <end position="149"/>
    </location>
</feature>
<dbReference type="AlphaFoldDB" id="A0A158J879"/>
<dbReference type="InterPro" id="IPR000073">
    <property type="entry name" value="AB_hydrolase_1"/>
</dbReference>
<dbReference type="GO" id="GO:0016787">
    <property type="term" value="F:hydrolase activity"/>
    <property type="evidence" value="ECO:0007669"/>
    <property type="project" value="UniProtKB-KW"/>
</dbReference>
<dbReference type="InterPro" id="IPR029058">
    <property type="entry name" value="AB_hydrolase_fold"/>
</dbReference>
<dbReference type="STRING" id="326474.AWB65_06124"/>
<dbReference type="EMBL" id="FCNW02000066">
    <property type="protein sequence ID" value="SAL65036.1"/>
    <property type="molecule type" value="Genomic_DNA"/>
</dbReference>
<sequence length="160" mass="17906">MILLHSSPYDIHSFADVTPLLVARGYRVIVPYLRGYVARRRFLFADISRNGQQAVVAVDIVALMDALKIQQATFGAFDWSARPANLTAALWPERVKSMVSDSGYLIGSQKANEAPLPPKAEFAWRYQFYFDRAREGGLRGKSSRFQQAHLATGVAQMGLR</sequence>
<gene>
    <name evidence="2" type="ORF">AWB65_06124</name>
</gene>
<dbReference type="Gene3D" id="3.40.50.1820">
    <property type="entry name" value="alpha/beta hydrolase"/>
    <property type="match status" value="1"/>
</dbReference>